<dbReference type="Pfam" id="PF14479">
    <property type="entry name" value="HeLo"/>
    <property type="match status" value="1"/>
</dbReference>
<feature type="compositionally biased region" description="Basic and acidic residues" evidence="1">
    <location>
        <begin position="458"/>
        <end position="474"/>
    </location>
</feature>
<evidence type="ECO:0000256" key="1">
    <source>
        <dbReference type="SAM" id="MobiDB-lite"/>
    </source>
</evidence>
<dbReference type="Proteomes" id="UP000738349">
    <property type="component" value="Unassembled WGS sequence"/>
</dbReference>
<dbReference type="InterPro" id="IPR029498">
    <property type="entry name" value="HeLo_dom"/>
</dbReference>
<dbReference type="SUPFAM" id="SSF56112">
    <property type="entry name" value="Protein kinase-like (PK-like)"/>
    <property type="match status" value="1"/>
</dbReference>
<dbReference type="InterPro" id="IPR011009">
    <property type="entry name" value="Kinase-like_dom_sf"/>
</dbReference>
<dbReference type="PANTHER" id="PTHR37542:SF3">
    <property type="entry name" value="PRION-INHIBITION AND PROPAGATION HELO DOMAIN-CONTAINING PROTEIN"/>
    <property type="match status" value="1"/>
</dbReference>
<comment type="caution">
    <text evidence="3">The sequence shown here is derived from an EMBL/GenBank/DDBJ whole genome shotgun (WGS) entry which is preliminary data.</text>
</comment>
<protein>
    <recommendedName>
        <fullName evidence="2">Prion-inhibition and propagation HeLo domain-containing protein</fullName>
    </recommendedName>
</protein>
<organism evidence="3 4">
    <name type="scientific">Dactylonectria macrodidyma</name>
    <dbReference type="NCBI Taxonomy" id="307937"/>
    <lineage>
        <taxon>Eukaryota</taxon>
        <taxon>Fungi</taxon>
        <taxon>Dikarya</taxon>
        <taxon>Ascomycota</taxon>
        <taxon>Pezizomycotina</taxon>
        <taxon>Sordariomycetes</taxon>
        <taxon>Hypocreomycetidae</taxon>
        <taxon>Hypocreales</taxon>
        <taxon>Nectriaceae</taxon>
        <taxon>Dactylonectria</taxon>
    </lineage>
</organism>
<feature type="domain" description="Prion-inhibition and propagation HeLo" evidence="2">
    <location>
        <begin position="5"/>
        <end position="159"/>
    </location>
</feature>
<dbReference type="Gene3D" id="1.10.510.10">
    <property type="entry name" value="Transferase(Phosphotransferase) domain 1"/>
    <property type="match status" value="1"/>
</dbReference>
<dbReference type="AlphaFoldDB" id="A0A9P9EW59"/>
<dbReference type="EMBL" id="JAGMUV010000008">
    <property type="protein sequence ID" value="KAH7146256.1"/>
    <property type="molecule type" value="Genomic_DNA"/>
</dbReference>
<dbReference type="Gene3D" id="1.20.120.1020">
    <property type="entry name" value="Prion-inhibition and propagation, HeLo domain"/>
    <property type="match status" value="1"/>
</dbReference>
<proteinExistence type="predicted"/>
<evidence type="ECO:0000313" key="4">
    <source>
        <dbReference type="Proteomes" id="UP000738349"/>
    </source>
</evidence>
<feature type="region of interest" description="Disordered" evidence="1">
    <location>
        <begin position="446"/>
        <end position="474"/>
    </location>
</feature>
<dbReference type="InterPro" id="IPR038305">
    <property type="entry name" value="HeLo_sf"/>
</dbReference>
<accession>A0A9P9EW59</accession>
<name>A0A9P9EW59_9HYPO</name>
<sequence length="600" mass="66995">MELLGLAASVAGLGLTAIQLLPVVSNYQHIPRDVEVLFLRSEVQKAKLRTWLKKSGLSDVGSTPNRTQDLPPPLNETYTLQLAFELLASICLLSNEFHRKGDKYRTFNEWKAKSLVAIVKGHPQLAIEDLDRKTRDSFIGKSKEWLESVPRKVKWSTKMKADLVEVSGLIDTILGDLCGPSFTPNPPVVEGAFLLQALNQVHSHGLLRQALIASNDLVQGDSGVNQVAALSYLRNQQTDAPMGSVGVEGLGRPALIKPAQLRLDIKSFPKLPSDNRLWYPDKYTNGLVDAARMVEWRPYDLTDDEVDDPSEGIRDSIVGLAMDLHATQRVLGFLTLDCIGYIHDKYADPQPRFGLVYRLPTSESTTVTLFDRIKLQIRQPTLGARIKLLKDLSVTMHRLLLSGWLHKNISSHSIILTGVREQGLESELGPRLIGFHTARLDHAGSVWQSKTPPENAEEDRYRHPSKTAMRESMVKDPSQRVPYQKFHDIYSFGIVCLEIGLWATMQDVYKDTFKTKKGSKNTLKTKEEDSMDASQLATFQKEISGWYTEKLGYKIGSIVQGVVQACLSGRLVANSENVSDDDIIESFNELVVGQLAKCHI</sequence>
<evidence type="ECO:0000313" key="3">
    <source>
        <dbReference type="EMBL" id="KAH7146256.1"/>
    </source>
</evidence>
<evidence type="ECO:0000259" key="2">
    <source>
        <dbReference type="Pfam" id="PF14479"/>
    </source>
</evidence>
<keyword evidence="4" id="KW-1185">Reference proteome</keyword>
<gene>
    <name evidence="3" type="ORF">EDB81DRAFT_934162</name>
</gene>
<dbReference type="PANTHER" id="PTHR37542">
    <property type="entry name" value="HELO DOMAIN-CONTAINING PROTEIN-RELATED"/>
    <property type="match status" value="1"/>
</dbReference>
<dbReference type="OrthoDB" id="1911848at2759"/>
<reference evidence="3" key="1">
    <citation type="journal article" date="2021" name="Nat. Commun.">
        <title>Genetic determinants of endophytism in the Arabidopsis root mycobiome.</title>
        <authorList>
            <person name="Mesny F."/>
            <person name="Miyauchi S."/>
            <person name="Thiergart T."/>
            <person name="Pickel B."/>
            <person name="Atanasova L."/>
            <person name="Karlsson M."/>
            <person name="Huettel B."/>
            <person name="Barry K.W."/>
            <person name="Haridas S."/>
            <person name="Chen C."/>
            <person name="Bauer D."/>
            <person name="Andreopoulos W."/>
            <person name="Pangilinan J."/>
            <person name="LaButti K."/>
            <person name="Riley R."/>
            <person name="Lipzen A."/>
            <person name="Clum A."/>
            <person name="Drula E."/>
            <person name="Henrissat B."/>
            <person name="Kohler A."/>
            <person name="Grigoriev I.V."/>
            <person name="Martin F.M."/>
            <person name="Hacquard S."/>
        </authorList>
    </citation>
    <scope>NUCLEOTIDE SEQUENCE</scope>
    <source>
        <strain evidence="3">MPI-CAGE-AT-0147</strain>
    </source>
</reference>